<comment type="caution">
    <text evidence="13">The sequence shown here is derived from an EMBL/GenBank/DDBJ whole genome shotgun (WGS) entry which is preliminary data.</text>
</comment>
<dbReference type="GO" id="GO:0009432">
    <property type="term" value="P:SOS response"/>
    <property type="evidence" value="ECO:0007669"/>
    <property type="project" value="UniProtKB-UniRule"/>
</dbReference>
<dbReference type="InterPro" id="IPR003395">
    <property type="entry name" value="RecF/RecN/SMC_N"/>
</dbReference>
<keyword evidence="9 10" id="KW-0227">DNA damage</keyword>
<evidence type="ECO:0000259" key="12">
    <source>
        <dbReference type="Pfam" id="PF02463"/>
    </source>
</evidence>
<dbReference type="Pfam" id="PF02463">
    <property type="entry name" value="SMC_N"/>
    <property type="match status" value="1"/>
</dbReference>
<sequence length="461" mass="50048">MYLKKISLLNFKNIAQEELALCPGINCLVGDNGAGKTNVIDAVYYLSMCKSSLTMTDGQSVRHGADFFLAEGQYLTDAGKTESVVCSFSRKGGKVLKRNGKEYERLSDHVGLIPAVIVSPADSALISDAADERRRYLNGFISQLDRTYLAAVMRYNGVLAERNRLLKNMPDETMLRIYDLQLVEQGNRIHALRREFTQRLQPVVADYYRTLSGDREQVELHYKSELNDRPFDELLLAARQKDLANEFTTAGIHRDDLVLKIGGYPLRKYGSQGQQKSFLIALKLAQYTIVAREKGEKPILLLDDLFDKLDAGRVEQLIRLVSEDSFGQILITDCNPTRLRTILDKAGGEYALFTVGNGAVTQGNATATAAAADPDKGSAGSRPGNAVTDGAAEPMEEKTPGQTGTAAADRTEGQAGESPAGEPARRPSEPVPAPEPAEEPAAEPDGNGARPGDAASEGGRP</sequence>
<dbReference type="Gene3D" id="3.40.50.300">
    <property type="entry name" value="P-loop containing nucleotide triphosphate hydrolases"/>
    <property type="match status" value="1"/>
</dbReference>
<evidence type="ECO:0000256" key="7">
    <source>
        <dbReference type="ARBA" id="ARBA00022840"/>
    </source>
</evidence>
<keyword evidence="9 10" id="KW-0742">SOS response</keyword>
<comment type="function">
    <text evidence="9 10">The RecF protein is involved in DNA metabolism; it is required for DNA replication and normal SOS inducibility. RecF binds preferentially to single-stranded, linear DNA. It also seems to bind ATP.</text>
</comment>
<reference evidence="14" key="2">
    <citation type="submission" date="2022-06" db="EMBL/GenBank/DDBJ databases">
        <title>Isolation of gut microbiota from human fecal samples.</title>
        <authorList>
            <person name="Pamer E.G."/>
            <person name="Barat B."/>
            <person name="Waligurski E."/>
            <person name="Medina S."/>
            <person name="Paddock L."/>
            <person name="Mostad J."/>
        </authorList>
    </citation>
    <scope>NUCLEOTIDE SEQUENCE</scope>
    <source>
        <strain evidence="14">DFI.6.22</strain>
    </source>
</reference>
<dbReference type="InterPro" id="IPR001238">
    <property type="entry name" value="DNA-binding_RecF"/>
</dbReference>
<dbReference type="PROSITE" id="PS00617">
    <property type="entry name" value="RECF_1"/>
    <property type="match status" value="1"/>
</dbReference>
<dbReference type="GO" id="GO:0000731">
    <property type="term" value="P:DNA synthesis involved in DNA repair"/>
    <property type="evidence" value="ECO:0007669"/>
    <property type="project" value="TreeGrafter"/>
</dbReference>
<accession>A0A9P3ZM52</accession>
<dbReference type="Gene3D" id="1.20.1050.90">
    <property type="entry name" value="RecF/RecN/SMC, N-terminal domain"/>
    <property type="match status" value="1"/>
</dbReference>
<dbReference type="InterPro" id="IPR018078">
    <property type="entry name" value="DNA-binding_RecF_CS"/>
</dbReference>
<proteinExistence type="inferred from homology"/>
<evidence type="ECO:0000256" key="1">
    <source>
        <dbReference type="ARBA" id="ARBA00004496"/>
    </source>
</evidence>
<comment type="subcellular location">
    <subcellularLocation>
        <location evidence="1 9 10">Cytoplasm</location>
    </subcellularLocation>
</comment>
<evidence type="ECO:0000256" key="3">
    <source>
        <dbReference type="ARBA" id="ARBA00020170"/>
    </source>
</evidence>
<keyword evidence="8 9" id="KW-0238">DNA-binding</keyword>
<dbReference type="AlphaFoldDB" id="A0A9P3ZM52"/>
<evidence type="ECO:0000256" key="4">
    <source>
        <dbReference type="ARBA" id="ARBA00022490"/>
    </source>
</evidence>
<name>A0A9P3ZM52_9BACT</name>
<dbReference type="HAMAP" id="MF_00365">
    <property type="entry name" value="RecF"/>
    <property type="match status" value="1"/>
</dbReference>
<dbReference type="Proteomes" id="UP000323119">
    <property type="component" value="Unassembled WGS sequence"/>
</dbReference>
<keyword evidence="7 9" id="KW-0067">ATP-binding</keyword>
<feature type="binding site" evidence="9">
    <location>
        <begin position="30"/>
        <end position="37"/>
    </location>
    <ligand>
        <name>ATP</name>
        <dbReference type="ChEBI" id="CHEBI:30616"/>
    </ligand>
</feature>
<evidence type="ECO:0000256" key="8">
    <source>
        <dbReference type="ARBA" id="ARBA00023125"/>
    </source>
</evidence>
<dbReference type="GO" id="GO:0005737">
    <property type="term" value="C:cytoplasm"/>
    <property type="evidence" value="ECO:0007669"/>
    <property type="project" value="UniProtKB-SubCell"/>
</dbReference>
<evidence type="ECO:0000256" key="6">
    <source>
        <dbReference type="ARBA" id="ARBA00022741"/>
    </source>
</evidence>
<dbReference type="EMBL" id="JANGBQ010000005">
    <property type="protein sequence ID" value="MCQ5082261.1"/>
    <property type="molecule type" value="Genomic_DNA"/>
</dbReference>
<evidence type="ECO:0000313" key="13">
    <source>
        <dbReference type="EMBL" id="KAA2564193.1"/>
    </source>
</evidence>
<evidence type="ECO:0000256" key="11">
    <source>
        <dbReference type="SAM" id="MobiDB-lite"/>
    </source>
</evidence>
<keyword evidence="4 9" id="KW-0963">Cytoplasm</keyword>
<dbReference type="GO" id="GO:0005524">
    <property type="term" value="F:ATP binding"/>
    <property type="evidence" value="ECO:0007669"/>
    <property type="project" value="UniProtKB-UniRule"/>
</dbReference>
<feature type="domain" description="RecF/RecN/SMC N-terminal" evidence="12">
    <location>
        <begin position="2"/>
        <end position="336"/>
    </location>
</feature>
<keyword evidence="9 10" id="KW-0234">DNA repair</keyword>
<evidence type="ECO:0000256" key="10">
    <source>
        <dbReference type="RuleBase" id="RU000578"/>
    </source>
</evidence>
<dbReference type="Proteomes" id="UP001205035">
    <property type="component" value="Unassembled WGS sequence"/>
</dbReference>
<reference evidence="13 15" key="1">
    <citation type="journal article" date="2019" name="Nat. Med.">
        <title>A library of human gut bacterial isolates paired with longitudinal multiomics data enables mechanistic microbiome research.</title>
        <authorList>
            <person name="Poyet M."/>
            <person name="Groussin M."/>
            <person name="Gibbons S.M."/>
            <person name="Avila-Pacheco J."/>
            <person name="Jiang X."/>
            <person name="Kearney S.M."/>
            <person name="Perrotta A.R."/>
            <person name="Berdy B."/>
            <person name="Zhao S."/>
            <person name="Lieberman T.D."/>
            <person name="Swanson P.K."/>
            <person name="Smith M."/>
            <person name="Roesemann S."/>
            <person name="Alexander J.E."/>
            <person name="Rich S.A."/>
            <person name="Livny J."/>
            <person name="Vlamakis H."/>
            <person name="Clish C."/>
            <person name="Bullock K."/>
            <person name="Deik A."/>
            <person name="Scott J."/>
            <person name="Pierce K.A."/>
            <person name="Xavier R.J."/>
            <person name="Alm E.J."/>
        </authorList>
    </citation>
    <scope>NUCLEOTIDE SEQUENCE [LARGE SCALE GENOMIC DNA]</scope>
    <source>
        <strain evidence="13 15">BIOML-A204</strain>
    </source>
</reference>
<dbReference type="PROSITE" id="PS00618">
    <property type="entry name" value="RECF_2"/>
    <property type="match status" value="1"/>
</dbReference>
<dbReference type="EMBL" id="VVUY01000001">
    <property type="protein sequence ID" value="KAA2564193.1"/>
    <property type="molecule type" value="Genomic_DNA"/>
</dbReference>
<protein>
    <recommendedName>
        <fullName evidence="3 9">DNA replication and repair protein RecF</fullName>
    </recommendedName>
</protein>
<dbReference type="GO" id="GO:0003697">
    <property type="term" value="F:single-stranded DNA binding"/>
    <property type="evidence" value="ECO:0007669"/>
    <property type="project" value="UniProtKB-UniRule"/>
</dbReference>
<keyword evidence="5 9" id="KW-0235">DNA replication</keyword>
<dbReference type="InterPro" id="IPR027417">
    <property type="entry name" value="P-loop_NTPase"/>
</dbReference>
<dbReference type="RefSeq" id="WP_022333857.1">
    <property type="nucleotide sequence ID" value="NZ_DAWDUM010000007.1"/>
</dbReference>
<dbReference type="GO" id="GO:0006302">
    <property type="term" value="P:double-strand break repair"/>
    <property type="evidence" value="ECO:0007669"/>
    <property type="project" value="TreeGrafter"/>
</dbReference>
<evidence type="ECO:0000256" key="9">
    <source>
        <dbReference type="HAMAP-Rule" id="MF_00365"/>
    </source>
</evidence>
<keyword evidence="6 9" id="KW-0547">Nucleotide-binding</keyword>
<dbReference type="GO" id="GO:0006260">
    <property type="term" value="P:DNA replication"/>
    <property type="evidence" value="ECO:0007669"/>
    <property type="project" value="UniProtKB-UniRule"/>
</dbReference>
<dbReference type="NCBIfam" id="TIGR00611">
    <property type="entry name" value="recf"/>
    <property type="match status" value="1"/>
</dbReference>
<gene>
    <name evidence="9 13" type="primary">recF</name>
    <name evidence="13" type="ORF">F2S36_00135</name>
    <name evidence="14" type="ORF">NE651_05085</name>
</gene>
<evidence type="ECO:0000313" key="14">
    <source>
        <dbReference type="EMBL" id="MCQ5082261.1"/>
    </source>
</evidence>
<dbReference type="InterPro" id="IPR042174">
    <property type="entry name" value="RecF_2"/>
</dbReference>
<organism evidence="13 15">
    <name type="scientific">Alistipes onderdonkii</name>
    <dbReference type="NCBI Taxonomy" id="328813"/>
    <lineage>
        <taxon>Bacteria</taxon>
        <taxon>Pseudomonadati</taxon>
        <taxon>Bacteroidota</taxon>
        <taxon>Bacteroidia</taxon>
        <taxon>Bacteroidales</taxon>
        <taxon>Rikenellaceae</taxon>
        <taxon>Alistipes</taxon>
    </lineage>
</organism>
<dbReference type="PANTHER" id="PTHR32182">
    <property type="entry name" value="DNA REPLICATION AND REPAIR PROTEIN RECF"/>
    <property type="match status" value="1"/>
</dbReference>
<feature type="region of interest" description="Disordered" evidence="11">
    <location>
        <begin position="369"/>
        <end position="461"/>
    </location>
</feature>
<comment type="similarity">
    <text evidence="2 9 10">Belongs to the RecF family.</text>
</comment>
<evidence type="ECO:0000313" key="15">
    <source>
        <dbReference type="Proteomes" id="UP000323119"/>
    </source>
</evidence>
<dbReference type="PANTHER" id="PTHR32182:SF0">
    <property type="entry name" value="DNA REPLICATION AND REPAIR PROTEIN RECF"/>
    <property type="match status" value="1"/>
</dbReference>
<dbReference type="SUPFAM" id="SSF52540">
    <property type="entry name" value="P-loop containing nucleoside triphosphate hydrolases"/>
    <property type="match status" value="1"/>
</dbReference>
<evidence type="ECO:0000256" key="2">
    <source>
        <dbReference type="ARBA" id="ARBA00008016"/>
    </source>
</evidence>
<evidence type="ECO:0000256" key="5">
    <source>
        <dbReference type="ARBA" id="ARBA00022705"/>
    </source>
</evidence>